<keyword evidence="5" id="KW-1185">Reference proteome</keyword>
<keyword evidence="2" id="KW-0433">Leucine-rich repeat</keyword>
<keyword evidence="3" id="KW-0677">Repeat</keyword>
<dbReference type="OMA" id="DWSQTYV"/>
<dbReference type="eggNOG" id="ENOG502RUTQ">
    <property type="taxonomic scope" value="Eukaryota"/>
</dbReference>
<dbReference type="SUPFAM" id="SSF52047">
    <property type="entry name" value="RNI-like"/>
    <property type="match status" value="1"/>
</dbReference>
<evidence type="ECO:0000256" key="1">
    <source>
        <dbReference type="ARBA" id="ARBA00022468"/>
    </source>
</evidence>
<evidence type="ECO:0000313" key="5">
    <source>
        <dbReference type="Proteomes" id="UP000019132"/>
    </source>
</evidence>
<dbReference type="GO" id="GO:0005829">
    <property type="term" value="C:cytosol"/>
    <property type="evidence" value="ECO:0007669"/>
    <property type="project" value="TreeGrafter"/>
</dbReference>
<dbReference type="AlphaFoldDB" id="K3WBW4"/>
<evidence type="ECO:0000313" key="4">
    <source>
        <dbReference type="EnsemblProtists" id="PYU1_T002455"/>
    </source>
</evidence>
<name>K3WBW4_GLOUD</name>
<dbReference type="InterPro" id="IPR001611">
    <property type="entry name" value="Leu-rich_rpt"/>
</dbReference>
<dbReference type="HOGENOM" id="CLU_085567_0_0_1"/>
<reference evidence="5" key="1">
    <citation type="journal article" date="2010" name="Genome Biol.">
        <title>Genome sequence of the necrotrophic plant pathogen Pythium ultimum reveals original pathogenicity mechanisms and effector repertoire.</title>
        <authorList>
            <person name="Levesque C.A."/>
            <person name="Brouwer H."/>
            <person name="Cano L."/>
            <person name="Hamilton J.P."/>
            <person name="Holt C."/>
            <person name="Huitema E."/>
            <person name="Raffaele S."/>
            <person name="Robideau G.P."/>
            <person name="Thines M."/>
            <person name="Win J."/>
            <person name="Zerillo M.M."/>
            <person name="Beakes G.W."/>
            <person name="Boore J.L."/>
            <person name="Busam D."/>
            <person name="Dumas B."/>
            <person name="Ferriera S."/>
            <person name="Fuerstenberg S.I."/>
            <person name="Gachon C.M."/>
            <person name="Gaulin E."/>
            <person name="Govers F."/>
            <person name="Grenville-Briggs L."/>
            <person name="Horner N."/>
            <person name="Hostetler J."/>
            <person name="Jiang R.H."/>
            <person name="Johnson J."/>
            <person name="Krajaejun T."/>
            <person name="Lin H."/>
            <person name="Meijer H.J."/>
            <person name="Moore B."/>
            <person name="Morris P."/>
            <person name="Phuntmart V."/>
            <person name="Puiu D."/>
            <person name="Shetty J."/>
            <person name="Stajich J.E."/>
            <person name="Tripathy S."/>
            <person name="Wawra S."/>
            <person name="van West P."/>
            <person name="Whitty B.R."/>
            <person name="Coutinho P.M."/>
            <person name="Henrissat B."/>
            <person name="Martin F."/>
            <person name="Thomas P.D."/>
            <person name="Tyler B.M."/>
            <person name="De Vries R.P."/>
            <person name="Kamoun S."/>
            <person name="Yandell M."/>
            <person name="Tisserat N."/>
            <person name="Buell C.R."/>
        </authorList>
    </citation>
    <scope>NUCLEOTIDE SEQUENCE</scope>
    <source>
        <strain evidence="5">DAOM:BR144</strain>
    </source>
</reference>
<dbReference type="VEuPathDB" id="FungiDB:PYU1_G002452"/>
<dbReference type="Pfam" id="PF13516">
    <property type="entry name" value="LRR_6"/>
    <property type="match status" value="1"/>
</dbReference>
<dbReference type="GO" id="GO:0031267">
    <property type="term" value="F:small GTPase binding"/>
    <property type="evidence" value="ECO:0007669"/>
    <property type="project" value="TreeGrafter"/>
</dbReference>
<dbReference type="InParanoid" id="K3WBW4"/>
<dbReference type="InterPro" id="IPR027038">
    <property type="entry name" value="RanGap"/>
</dbReference>
<dbReference type="EnsemblProtists" id="PYU1_T002455">
    <property type="protein sequence ID" value="PYU1_T002455"/>
    <property type="gene ID" value="PYU1_G002452"/>
</dbReference>
<dbReference type="GO" id="GO:0005634">
    <property type="term" value="C:nucleus"/>
    <property type="evidence" value="ECO:0007669"/>
    <property type="project" value="TreeGrafter"/>
</dbReference>
<dbReference type="Proteomes" id="UP000019132">
    <property type="component" value="Unassembled WGS sequence"/>
</dbReference>
<reference evidence="5" key="2">
    <citation type="submission" date="2010-04" db="EMBL/GenBank/DDBJ databases">
        <authorList>
            <person name="Buell R."/>
            <person name="Hamilton J."/>
            <person name="Hostetler J."/>
        </authorList>
    </citation>
    <scope>NUCLEOTIDE SEQUENCE [LARGE SCALE GENOMIC DNA]</scope>
    <source>
        <strain evidence="5">DAOM:BR144</strain>
    </source>
</reference>
<dbReference type="GO" id="GO:0006913">
    <property type="term" value="P:nucleocytoplasmic transport"/>
    <property type="evidence" value="ECO:0007669"/>
    <property type="project" value="TreeGrafter"/>
</dbReference>
<dbReference type="SMART" id="SM00368">
    <property type="entry name" value="LRR_RI"/>
    <property type="match status" value="2"/>
</dbReference>
<organism evidence="4 5">
    <name type="scientific">Globisporangium ultimum (strain ATCC 200006 / CBS 805.95 / DAOM BR144)</name>
    <name type="common">Pythium ultimum</name>
    <dbReference type="NCBI Taxonomy" id="431595"/>
    <lineage>
        <taxon>Eukaryota</taxon>
        <taxon>Sar</taxon>
        <taxon>Stramenopiles</taxon>
        <taxon>Oomycota</taxon>
        <taxon>Peronosporomycetes</taxon>
        <taxon>Pythiales</taxon>
        <taxon>Pythiaceae</taxon>
        <taxon>Globisporangium</taxon>
    </lineage>
</organism>
<dbReference type="Gene3D" id="3.80.10.10">
    <property type="entry name" value="Ribonuclease Inhibitor"/>
    <property type="match status" value="2"/>
</dbReference>
<dbReference type="GO" id="GO:0048471">
    <property type="term" value="C:perinuclear region of cytoplasm"/>
    <property type="evidence" value="ECO:0007669"/>
    <property type="project" value="TreeGrafter"/>
</dbReference>
<dbReference type="PANTHER" id="PTHR24113:SF12">
    <property type="entry name" value="RAN GTPASE-ACTIVATING PROTEIN 1"/>
    <property type="match status" value="1"/>
</dbReference>
<keyword evidence="1" id="KW-0343">GTPase activation</keyword>
<dbReference type="GO" id="GO:0005096">
    <property type="term" value="F:GTPase activator activity"/>
    <property type="evidence" value="ECO:0007669"/>
    <property type="project" value="UniProtKB-KW"/>
</dbReference>
<evidence type="ECO:0000256" key="2">
    <source>
        <dbReference type="ARBA" id="ARBA00022614"/>
    </source>
</evidence>
<proteinExistence type="predicted"/>
<reference evidence="4" key="3">
    <citation type="submission" date="2014-11" db="UniProtKB">
        <authorList>
            <consortium name="EnsemblProtists"/>
        </authorList>
    </citation>
    <scope>IDENTIFICATION</scope>
    <source>
        <strain evidence="4">DAOM BR144</strain>
    </source>
</reference>
<sequence>MVEPVVESKRAQADHEKLETAAASIVGGMAELPLSLRPFLLLQDVAAHGENEALKATSQAVLLDLGNRSVTPETVACLADFAAQLNTNLIRLSLSKNTVGPRSLQLLGKALLTNNSIQFLELDSCELLGSPYRPQMEGLLALSKGIQSARSCLRYLNVRNNDLQPEGCRVLLGALAFHPTLTALDISSNMLSLFQDKSGYLALSYLLRYAHALCWLDISDNALPKQAFPVLRESLMANASLTCLNAKRCNIPTQSALLGSSSVTDHGEPTNNTATMGILHRLEV</sequence>
<evidence type="ECO:0000256" key="3">
    <source>
        <dbReference type="ARBA" id="ARBA00022737"/>
    </source>
</evidence>
<protein>
    <submittedName>
        <fullName evidence="4">Uncharacterized protein</fullName>
    </submittedName>
</protein>
<accession>K3WBW4</accession>
<dbReference type="InterPro" id="IPR032675">
    <property type="entry name" value="LRR_dom_sf"/>
</dbReference>
<dbReference type="STRING" id="431595.K3WBW4"/>
<dbReference type="PANTHER" id="PTHR24113">
    <property type="entry name" value="RAN GTPASE-ACTIVATING PROTEIN 1"/>
    <property type="match status" value="1"/>
</dbReference>